<dbReference type="PROSITE" id="PS00178">
    <property type="entry name" value="AA_TRNA_LIGASE_I"/>
    <property type="match status" value="1"/>
</dbReference>
<evidence type="ECO:0000256" key="13">
    <source>
        <dbReference type="ARBA" id="ARBA00025217"/>
    </source>
</evidence>
<keyword evidence="7 15" id="KW-0479">Metal-binding</keyword>
<evidence type="ECO:0000256" key="3">
    <source>
        <dbReference type="ARBA" id="ARBA00007078"/>
    </source>
</evidence>
<comment type="caution">
    <text evidence="18">The sequence shown here is derived from an EMBL/GenBank/DDBJ whole genome shotgun (WGS) entry which is preliminary data.</text>
</comment>
<evidence type="ECO:0000259" key="17">
    <source>
        <dbReference type="Pfam" id="PF08264"/>
    </source>
</evidence>
<evidence type="ECO:0000313" key="19">
    <source>
        <dbReference type="Proteomes" id="UP000077881"/>
    </source>
</evidence>
<evidence type="ECO:0000256" key="4">
    <source>
        <dbReference type="ARBA" id="ARBA00011245"/>
    </source>
</evidence>
<comment type="similarity">
    <text evidence="3 15">Belongs to the class-I aminoacyl-tRNA synthetase family. IleS type 2 subfamily.</text>
</comment>
<evidence type="ECO:0000256" key="11">
    <source>
        <dbReference type="ARBA" id="ARBA00022917"/>
    </source>
</evidence>
<evidence type="ECO:0000256" key="10">
    <source>
        <dbReference type="ARBA" id="ARBA00022840"/>
    </source>
</evidence>
<dbReference type="Pfam" id="PF19302">
    <property type="entry name" value="DUF5915"/>
    <property type="match status" value="1"/>
</dbReference>
<evidence type="ECO:0000259" key="16">
    <source>
        <dbReference type="Pfam" id="PF00133"/>
    </source>
</evidence>
<dbReference type="STRING" id="217031.ABB05_15815"/>
<accession>A0A177ZM22</accession>
<feature type="binding site" evidence="15">
    <location>
        <position position="595"/>
    </location>
    <ligand>
        <name>ATP</name>
        <dbReference type="ChEBI" id="CHEBI:30616"/>
    </ligand>
</feature>
<feature type="domain" description="Aminoacyl-tRNA synthetase class Ia" evidence="16">
    <location>
        <begin position="21"/>
        <end position="625"/>
    </location>
</feature>
<evidence type="ECO:0000256" key="9">
    <source>
        <dbReference type="ARBA" id="ARBA00022833"/>
    </source>
</evidence>
<dbReference type="InterPro" id="IPR009080">
    <property type="entry name" value="tRNAsynth_Ia_anticodon-bd"/>
</dbReference>
<dbReference type="HAMAP" id="MF_02003">
    <property type="entry name" value="Ile_tRNA_synth_type2"/>
    <property type="match status" value="1"/>
</dbReference>
<proteinExistence type="inferred from homology"/>
<protein>
    <recommendedName>
        <fullName evidence="15">Isoleucine--tRNA ligase</fullName>
        <ecNumber evidence="15">6.1.1.5</ecNumber>
    </recommendedName>
    <alternativeName>
        <fullName evidence="15">Isoleucyl-tRNA synthetase</fullName>
        <shortName evidence="15">IleRS</shortName>
    </alternativeName>
</protein>
<reference evidence="18 19" key="1">
    <citation type="submission" date="2015-05" db="EMBL/GenBank/DDBJ databases">
        <title>Comparison of genome.</title>
        <authorList>
            <person name="Zheng Z."/>
            <person name="Sun M."/>
        </authorList>
    </citation>
    <scope>NUCLEOTIDE SEQUENCE [LARGE SCALE GENOMIC DNA]</scope>
    <source>
        <strain evidence="18 19">G25-74</strain>
    </source>
</reference>
<dbReference type="InterPro" id="IPR002301">
    <property type="entry name" value="Ile-tRNA-ligase"/>
</dbReference>
<evidence type="ECO:0000256" key="6">
    <source>
        <dbReference type="ARBA" id="ARBA00022598"/>
    </source>
</evidence>
<keyword evidence="10 15" id="KW-0067">ATP-binding</keyword>
<comment type="function">
    <text evidence="13 15">Catalyzes the attachment of isoleucine to tRNA(Ile). As IleRS can inadvertently accommodate and process structurally similar amino acids such as valine, to avoid such errors it has two additional distinct tRNA(Ile)-dependent editing activities. One activity is designated as 'pretransfer' editing and involves the hydrolysis of activated Val-AMP. The other activity is designated 'posttransfer' editing and involves deacylation of mischarged Val-tRNA(Ile).</text>
</comment>
<evidence type="ECO:0000256" key="5">
    <source>
        <dbReference type="ARBA" id="ARBA00022490"/>
    </source>
</evidence>
<feature type="short sequence motif" description="'KMSKS' region" evidence="15">
    <location>
        <begin position="592"/>
        <end position="596"/>
    </location>
</feature>
<dbReference type="Pfam" id="PF08264">
    <property type="entry name" value="Anticodon_1"/>
    <property type="match status" value="1"/>
</dbReference>
<evidence type="ECO:0000256" key="15">
    <source>
        <dbReference type="HAMAP-Rule" id="MF_02003"/>
    </source>
</evidence>
<keyword evidence="9 15" id="KW-0862">Zinc</keyword>
<dbReference type="Gene3D" id="1.10.730.10">
    <property type="entry name" value="Isoleucyl-tRNA Synthetase, Domain 1"/>
    <property type="match status" value="1"/>
</dbReference>
<keyword evidence="6 15" id="KW-0436">Ligase</keyword>
<dbReference type="InterPro" id="IPR033709">
    <property type="entry name" value="Anticodon_Ile_ABEc"/>
</dbReference>
<dbReference type="PRINTS" id="PR00984">
    <property type="entry name" value="TRNASYNTHILE"/>
</dbReference>
<evidence type="ECO:0000256" key="8">
    <source>
        <dbReference type="ARBA" id="ARBA00022741"/>
    </source>
</evidence>
<dbReference type="FunFam" id="3.40.50.620:FF:000063">
    <property type="entry name" value="Isoleucine--tRNA ligase"/>
    <property type="match status" value="1"/>
</dbReference>
<dbReference type="FunFam" id="3.40.50.620:FF:000075">
    <property type="entry name" value="Isoleucine--tRNA ligase"/>
    <property type="match status" value="1"/>
</dbReference>
<feature type="domain" description="Methionyl/Valyl/Leucyl/Isoleucyl-tRNA synthetase anticodon-binding" evidence="17">
    <location>
        <begin position="677"/>
        <end position="821"/>
    </location>
</feature>
<dbReference type="GO" id="GO:0008270">
    <property type="term" value="F:zinc ion binding"/>
    <property type="evidence" value="ECO:0007669"/>
    <property type="project" value="UniProtKB-UniRule"/>
</dbReference>
<keyword evidence="5 15" id="KW-0963">Cytoplasm</keyword>
<keyword evidence="8 15" id="KW-0547">Nucleotide-binding</keyword>
<evidence type="ECO:0000256" key="2">
    <source>
        <dbReference type="ARBA" id="ARBA00004496"/>
    </source>
</evidence>
<keyword evidence="12 15" id="KW-0030">Aminoacyl-tRNA synthetase</keyword>
<comment type="subunit">
    <text evidence="4 15">Monomer.</text>
</comment>
<dbReference type="Gene3D" id="3.40.50.620">
    <property type="entry name" value="HUPs"/>
    <property type="match status" value="2"/>
</dbReference>
<evidence type="ECO:0000313" key="18">
    <source>
        <dbReference type="EMBL" id="OAK68539.1"/>
    </source>
</evidence>
<evidence type="ECO:0000256" key="7">
    <source>
        <dbReference type="ARBA" id="ARBA00022723"/>
    </source>
</evidence>
<dbReference type="GO" id="GO:0005524">
    <property type="term" value="F:ATP binding"/>
    <property type="evidence" value="ECO:0007669"/>
    <property type="project" value="UniProtKB-UniRule"/>
</dbReference>
<dbReference type="InterPro" id="IPR001412">
    <property type="entry name" value="aa-tRNA-synth_I_CS"/>
</dbReference>
<sequence>MNKIEVITLKEANVEMELRIRKQWEKEKVFERSIANREGRESFVFYEGPPTANGLPHAGHALGRTIKDFVARYKTMSGYQVLRKAGWDTHGLPVELEVEKQLNIRGKDQIEKFGVENFIQKCKESVFAYENEWKQFTHALGYWVDMEDPYITLENDYIESVWNILATIHDKGYLYKGHRVVPYCPQCETSLSSHEVAQGYKDVSDLSVTAKFRLKEKENEYFLGWTTTPWTLPGNIALAVNSQMKYVRVKQGEEIYILAEILASTVLKEKFEVLEVIKGEDLIGLSYEPPFHYMTVVNGHKVLGADFVTDTSGTGIVHIAPAHGEDDYKAIQENQFDYVNVVDPKGRYKEYVTPLAGRFVKDCDVDIIKMLAQKNLLFDKQKYEHSYPHCWRCDSPLLYYAMEGWFIKTTAVKEKMQANNQKVEWFPGHIKDGRFGNFLENMVDWNIGRNRYWGTPLNVWICQECGLEKAPHSVQELRELATVEVPEEIELHKPYVDQVELSCSCGGRMKRTSEVIDVWFDSGSMPFAQYHYPFENKALFKNQFPADVVIEGIDQTRGWFYSLLAVSTLFTGQLPYKRVLSLGHILDENGQKMSKSKGNALNPVELINEFGADSLRWALLADSSPWNNKRFSKKTVSHAKSKVIDTLQNVYSFYSLYAEIDQFNPNRDLGGTRTTLDEWILSRLNSVMKEVRQSLEGYDMTKGARVLSLFLDELSNWYVRRSRQRFWSSGMTEDKRAAFSTLFAVLQKLCQLMAPYTPFVTDDIYFNLMGESVHLADYPQPDESLINERLEQEMAAVLQIVEQTRSLRNDVGMKTKQPLAKLIVIPKEEEFPLAHLQQYSSIIREEVNIKEVEFRENAEDLFQLDLKLNFAVAGPKFGKAVSEIKNKLVALKGQDKDQFLKSQEIQLSLQSGETVTLTLDDVKIEKKGKDGYQLAEGNNFLTLLDINLTQELKEEGLVREFIRAVQTYRKELNLPVDLRVDLFIQVDPKIQQILMRFHEFLHKNLILQGVYFEDKQEMRTFEVEGNEMKLFIHSSSIED</sequence>
<dbReference type="CDD" id="cd07961">
    <property type="entry name" value="Anticodon_Ia_Ile_ABEc"/>
    <property type="match status" value="1"/>
</dbReference>
<dbReference type="GO" id="GO:0004822">
    <property type="term" value="F:isoleucine-tRNA ligase activity"/>
    <property type="evidence" value="ECO:0007669"/>
    <property type="project" value="UniProtKB-UniRule"/>
</dbReference>
<dbReference type="InterPro" id="IPR013155">
    <property type="entry name" value="M/V/L/I-tRNA-synth_anticd-bd"/>
</dbReference>
<dbReference type="SUPFAM" id="SSF50677">
    <property type="entry name" value="ValRS/IleRS/LeuRS editing domain"/>
    <property type="match status" value="1"/>
</dbReference>
<dbReference type="CDD" id="cd00818">
    <property type="entry name" value="IleRS_core"/>
    <property type="match status" value="1"/>
</dbReference>
<feature type="short sequence motif" description="'HIGH' region" evidence="15">
    <location>
        <begin position="50"/>
        <end position="60"/>
    </location>
</feature>
<evidence type="ECO:0000256" key="12">
    <source>
        <dbReference type="ARBA" id="ARBA00023146"/>
    </source>
</evidence>
<comment type="cofactor">
    <cofactor evidence="1 15">
        <name>Zn(2+)</name>
        <dbReference type="ChEBI" id="CHEBI:29105"/>
    </cofactor>
</comment>
<dbReference type="InterPro" id="IPR014729">
    <property type="entry name" value="Rossmann-like_a/b/a_fold"/>
</dbReference>
<dbReference type="EMBL" id="LDJR01000056">
    <property type="protein sequence ID" value="OAK68539.1"/>
    <property type="molecule type" value="Genomic_DNA"/>
</dbReference>
<dbReference type="GO" id="GO:0005737">
    <property type="term" value="C:cytoplasm"/>
    <property type="evidence" value="ECO:0007669"/>
    <property type="project" value="UniProtKB-SubCell"/>
</dbReference>
<name>A0A177ZM22_9BACI</name>
<dbReference type="GO" id="GO:0006428">
    <property type="term" value="P:isoleucyl-tRNA aminoacylation"/>
    <property type="evidence" value="ECO:0007669"/>
    <property type="project" value="UniProtKB-UniRule"/>
</dbReference>
<evidence type="ECO:0000256" key="14">
    <source>
        <dbReference type="ARBA" id="ARBA00048359"/>
    </source>
</evidence>
<dbReference type="Pfam" id="PF00133">
    <property type="entry name" value="tRNA-synt_1"/>
    <property type="match status" value="1"/>
</dbReference>
<dbReference type="PANTHER" id="PTHR42780">
    <property type="entry name" value="SOLEUCYL-TRNA SYNTHETASE"/>
    <property type="match status" value="1"/>
</dbReference>
<keyword evidence="19" id="KW-1185">Reference proteome</keyword>
<dbReference type="OrthoDB" id="9810365at2"/>
<dbReference type="GO" id="GO:0002161">
    <property type="term" value="F:aminoacyl-tRNA deacylase activity"/>
    <property type="evidence" value="ECO:0007669"/>
    <property type="project" value="InterPro"/>
</dbReference>
<dbReference type="GO" id="GO:0000049">
    <property type="term" value="F:tRNA binding"/>
    <property type="evidence" value="ECO:0007669"/>
    <property type="project" value="InterPro"/>
</dbReference>
<comment type="domain">
    <text evidence="15">IleRS has two distinct active sites: one for aminoacylation and one for editing. The misactivated valine is translocated from the active site to the editing site, which sterically excludes the correctly activated isoleucine. The single editing site contains two valyl binding pockets, one specific for each substrate (Val-AMP or Val-tRNA(Ile)).</text>
</comment>
<gene>
    <name evidence="15" type="primary">ileS</name>
    <name evidence="18" type="ORF">ABB05_15815</name>
</gene>
<dbReference type="InterPro" id="IPR009008">
    <property type="entry name" value="Val/Leu/Ile-tRNA-synth_edit"/>
</dbReference>
<dbReference type="PANTHER" id="PTHR42780:SF1">
    <property type="entry name" value="ISOLEUCINE--TRNA LIGASE, CYTOPLASMIC"/>
    <property type="match status" value="1"/>
</dbReference>
<dbReference type="Proteomes" id="UP000077881">
    <property type="component" value="Unassembled WGS sequence"/>
</dbReference>
<dbReference type="InterPro" id="IPR023586">
    <property type="entry name" value="Ile-tRNA-ligase_type2"/>
</dbReference>
<keyword evidence="11 15" id="KW-0648">Protein biosynthesis</keyword>
<dbReference type="AlphaFoldDB" id="A0A177ZM22"/>
<organism evidence="18 19">
    <name type="scientific">Lederbergia galactosidilytica</name>
    <dbReference type="NCBI Taxonomy" id="217031"/>
    <lineage>
        <taxon>Bacteria</taxon>
        <taxon>Bacillati</taxon>
        <taxon>Bacillota</taxon>
        <taxon>Bacilli</taxon>
        <taxon>Bacillales</taxon>
        <taxon>Bacillaceae</taxon>
        <taxon>Lederbergia</taxon>
    </lineage>
</organism>
<comment type="catalytic activity">
    <reaction evidence="14 15">
        <text>tRNA(Ile) + L-isoleucine + ATP = L-isoleucyl-tRNA(Ile) + AMP + diphosphate</text>
        <dbReference type="Rhea" id="RHEA:11060"/>
        <dbReference type="Rhea" id="RHEA-COMP:9666"/>
        <dbReference type="Rhea" id="RHEA-COMP:9695"/>
        <dbReference type="ChEBI" id="CHEBI:30616"/>
        <dbReference type="ChEBI" id="CHEBI:33019"/>
        <dbReference type="ChEBI" id="CHEBI:58045"/>
        <dbReference type="ChEBI" id="CHEBI:78442"/>
        <dbReference type="ChEBI" id="CHEBI:78528"/>
        <dbReference type="ChEBI" id="CHEBI:456215"/>
        <dbReference type="EC" id="6.1.1.5"/>
    </reaction>
</comment>
<dbReference type="SUPFAM" id="SSF52374">
    <property type="entry name" value="Nucleotidylyl transferase"/>
    <property type="match status" value="1"/>
</dbReference>
<comment type="subcellular location">
    <subcellularLocation>
        <location evidence="2 15">Cytoplasm</location>
    </subcellularLocation>
</comment>
<dbReference type="InterPro" id="IPR002300">
    <property type="entry name" value="aa-tRNA-synth_Ia"/>
</dbReference>
<dbReference type="SUPFAM" id="SSF47323">
    <property type="entry name" value="Anticodon-binding domain of a subclass of class I aminoacyl-tRNA synthetases"/>
    <property type="match status" value="2"/>
</dbReference>
<dbReference type="NCBIfam" id="TIGR00392">
    <property type="entry name" value="ileS"/>
    <property type="match status" value="1"/>
</dbReference>
<evidence type="ECO:0000256" key="1">
    <source>
        <dbReference type="ARBA" id="ARBA00001947"/>
    </source>
</evidence>
<dbReference type="EC" id="6.1.1.5" evidence="15"/>
<dbReference type="PATRIC" id="fig|217031.6.peg.3411"/>